<evidence type="ECO:0000313" key="5">
    <source>
        <dbReference type="EMBL" id="BBD71871.1"/>
    </source>
</evidence>
<dbReference type="InterPro" id="IPR013646">
    <property type="entry name" value="YGR210-like_G4"/>
</dbReference>
<dbReference type="EMBL" id="BMQS01000005">
    <property type="protein sequence ID" value="GGT91107.1"/>
    <property type="molecule type" value="Genomic_DNA"/>
</dbReference>
<dbReference type="InterPro" id="IPR012676">
    <property type="entry name" value="TGS-like"/>
</dbReference>
<accession>A0A348B119</accession>
<keyword evidence="7" id="KW-1185">Reference proteome</keyword>
<organism evidence="5 7">
    <name type="scientific">Sulfodiicoccus acidiphilus</name>
    <dbReference type="NCBI Taxonomy" id="1670455"/>
    <lineage>
        <taxon>Archaea</taxon>
        <taxon>Thermoproteota</taxon>
        <taxon>Thermoprotei</taxon>
        <taxon>Sulfolobales</taxon>
        <taxon>Sulfolobaceae</taxon>
        <taxon>Sulfodiicoccus</taxon>
    </lineage>
</organism>
<dbReference type="NCBIfam" id="NF007171">
    <property type="entry name" value="PRK09602.1"/>
    <property type="match status" value="1"/>
</dbReference>
<dbReference type="Pfam" id="PF02824">
    <property type="entry name" value="TGS"/>
    <property type="match status" value="1"/>
</dbReference>
<dbReference type="GO" id="GO:0016887">
    <property type="term" value="F:ATP hydrolysis activity"/>
    <property type="evidence" value="ECO:0007669"/>
    <property type="project" value="TreeGrafter"/>
</dbReference>
<dbReference type="GO" id="GO:0005737">
    <property type="term" value="C:cytoplasm"/>
    <property type="evidence" value="ECO:0007669"/>
    <property type="project" value="TreeGrafter"/>
</dbReference>
<reference evidence="6" key="4">
    <citation type="submission" date="2020-09" db="EMBL/GenBank/DDBJ databases">
        <authorList>
            <person name="Sun Q."/>
            <person name="Ohkuma M."/>
        </authorList>
    </citation>
    <scope>NUCLEOTIDE SEQUENCE</scope>
    <source>
        <strain evidence="6">JCM 31740</strain>
    </source>
</reference>
<dbReference type="RefSeq" id="WP_126449180.1">
    <property type="nucleotide sequence ID" value="NZ_AP018553.1"/>
</dbReference>
<dbReference type="SUPFAM" id="SSF52540">
    <property type="entry name" value="P-loop containing nucleoside triphosphate hydrolases"/>
    <property type="match status" value="1"/>
</dbReference>
<dbReference type="FunFam" id="3.10.20.30:FF:000002">
    <property type="entry name" value="GTP pyrophosphokinase (RelA/SpoT)"/>
    <property type="match status" value="1"/>
</dbReference>
<dbReference type="OrthoDB" id="5875at2157"/>
<dbReference type="InterPro" id="IPR027417">
    <property type="entry name" value="P-loop_NTPase"/>
</dbReference>
<dbReference type="InterPro" id="IPR012675">
    <property type="entry name" value="Beta-grasp_dom_sf"/>
</dbReference>
<dbReference type="Pfam" id="PF08438">
    <property type="entry name" value="YGR210-like_G4"/>
    <property type="match status" value="1"/>
</dbReference>
<dbReference type="KEGG" id="sacd:HS1genome_0260"/>
<dbReference type="Proteomes" id="UP000276741">
    <property type="component" value="Chromosome"/>
</dbReference>
<dbReference type="AlphaFoldDB" id="A0A348B119"/>
<dbReference type="CDD" id="cd01899">
    <property type="entry name" value="Ygr210"/>
    <property type="match status" value="1"/>
</dbReference>
<dbReference type="InterPro" id="IPR006073">
    <property type="entry name" value="GTP-bd"/>
</dbReference>
<dbReference type="GeneID" id="38665759"/>
<gene>
    <name evidence="6" type="primary">ychF</name>
    <name evidence="6" type="ORF">GCM10007116_06010</name>
    <name evidence="5" type="ORF">HS1genome_0260</name>
</gene>
<dbReference type="SUPFAM" id="SSF81271">
    <property type="entry name" value="TGS-like"/>
    <property type="match status" value="1"/>
</dbReference>
<dbReference type="Gene3D" id="3.10.20.30">
    <property type="match status" value="1"/>
</dbReference>
<dbReference type="GO" id="GO:0005525">
    <property type="term" value="F:GTP binding"/>
    <property type="evidence" value="ECO:0007669"/>
    <property type="project" value="UniProtKB-KW"/>
</dbReference>
<dbReference type="PROSITE" id="PS51710">
    <property type="entry name" value="G_OBG"/>
    <property type="match status" value="1"/>
</dbReference>
<evidence type="ECO:0000259" key="4">
    <source>
        <dbReference type="PROSITE" id="PS51710"/>
    </source>
</evidence>
<evidence type="ECO:0000313" key="7">
    <source>
        <dbReference type="Proteomes" id="UP000276741"/>
    </source>
</evidence>
<dbReference type="Gene3D" id="3.40.50.300">
    <property type="entry name" value="P-loop containing nucleotide triphosphate hydrolases"/>
    <property type="match status" value="1"/>
</dbReference>
<dbReference type="InterPro" id="IPR006074">
    <property type="entry name" value="GTP1-OBG_CS"/>
</dbReference>
<dbReference type="Gene3D" id="1.10.8.470">
    <property type="match status" value="1"/>
</dbReference>
<name>A0A348B119_9CREN</name>
<proteinExistence type="inferred from homology"/>
<evidence type="ECO:0000256" key="3">
    <source>
        <dbReference type="ARBA" id="ARBA00023134"/>
    </source>
</evidence>
<dbReference type="PROSITE" id="PS00905">
    <property type="entry name" value="GTP1_OBG"/>
    <property type="match status" value="1"/>
</dbReference>
<feature type="domain" description="OBG-type G" evidence="4">
    <location>
        <begin position="2"/>
        <end position="270"/>
    </location>
</feature>
<protein>
    <submittedName>
        <fullName evidence="5">Translation-associated GTPase</fullName>
    </submittedName>
</protein>
<dbReference type="InterPro" id="IPR031167">
    <property type="entry name" value="G_OBG"/>
</dbReference>
<dbReference type="EMBL" id="AP018553">
    <property type="protein sequence ID" value="BBD71871.1"/>
    <property type="molecule type" value="Genomic_DNA"/>
</dbReference>
<dbReference type="InterPro" id="IPR004095">
    <property type="entry name" value="TGS"/>
</dbReference>
<dbReference type="CDD" id="cd01669">
    <property type="entry name" value="TGS_MJ1332_like"/>
    <property type="match status" value="1"/>
</dbReference>
<dbReference type="Pfam" id="PF01926">
    <property type="entry name" value="MMR_HSR1"/>
    <property type="match status" value="1"/>
</dbReference>
<comment type="similarity">
    <text evidence="1">Belongs to the RelA/SpoT family.</text>
</comment>
<reference evidence="6" key="1">
    <citation type="journal article" date="2014" name="Int. J. Syst. Evol. Microbiol.">
        <title>Complete genome sequence of Corynebacterium casei LMG S-19264T (=DSM 44701T), isolated from a smear-ripened cheese.</title>
        <authorList>
            <consortium name="US DOE Joint Genome Institute (JGI-PGF)"/>
            <person name="Walter F."/>
            <person name="Albersmeier A."/>
            <person name="Kalinowski J."/>
            <person name="Ruckert C."/>
        </authorList>
    </citation>
    <scope>NUCLEOTIDE SEQUENCE</scope>
    <source>
        <strain evidence="6">JCM 31740</strain>
    </source>
</reference>
<evidence type="ECO:0000313" key="6">
    <source>
        <dbReference type="EMBL" id="GGT91107.1"/>
    </source>
</evidence>
<dbReference type="PANTHER" id="PTHR23305">
    <property type="entry name" value="OBG GTPASE FAMILY"/>
    <property type="match status" value="1"/>
</dbReference>
<keyword evidence="2" id="KW-0547">Nucleotide-binding</keyword>
<reference evidence="5" key="3">
    <citation type="journal article" date="2019" name="BMC Res. Notes">
        <title>Complete genome sequence of the Sulfodiicoccus acidiphilus strain HS-1T, the first crenarchaeon that lacks polB3, isolated from an acidic hot spring in Ohwaku-dani, Hakone, Japan.</title>
        <authorList>
            <person name="Sakai H.D."/>
            <person name="Kurosawa N."/>
        </authorList>
    </citation>
    <scope>NUCLEOTIDE SEQUENCE</scope>
    <source>
        <strain evidence="5">HS-1</strain>
    </source>
</reference>
<sequence length="400" mass="44121">MIEVGIVGKTNVGKSTFFSAATLLEVQMENRPFVTLEPNVGVGAVRTRCVHNELGVKCSPSNSACIEGERMIPVKLIDVPGLIPGAHEGRGLGNKFLDELRRADVLIHIIDASGSTNEEGISVSPGSSDPLREVEFIREEIDQWFLSIVSKDWQKFSRTADSSGREEVESLLGKLSGISVSRSDVLRALRETKLEQLKFTQWSEEDLKNFSTKLREISIPMIIAANKADIPESKVMIERLKAKYKHVVPVSAQSELALRKAAKAGLVKYLPGDSSFTVVGNLSQRQREALQYIEERVLEIYGNTGVQQAINEAVFGALNMIVVYPVEDERKFTDKNGRVLPDAFLLPEGSGPKDLANEVHTELAKGFLYAVDAKRKVKIGEDYKLKNGDVIKIVSTTARP</sequence>
<dbReference type="Proteomes" id="UP000616143">
    <property type="component" value="Unassembled WGS sequence"/>
</dbReference>
<keyword evidence="3" id="KW-0342">GTP-binding</keyword>
<evidence type="ECO:0000256" key="2">
    <source>
        <dbReference type="ARBA" id="ARBA00022741"/>
    </source>
</evidence>
<dbReference type="PANTHER" id="PTHR23305:SF1">
    <property type="entry name" value="OBG-TYPE G DOMAIN-CONTAINING PROTEIN"/>
    <property type="match status" value="1"/>
</dbReference>
<evidence type="ECO:0000256" key="1">
    <source>
        <dbReference type="ARBA" id="ARBA00007476"/>
    </source>
</evidence>
<dbReference type="PRINTS" id="PR00326">
    <property type="entry name" value="GTP1OBG"/>
</dbReference>
<reference evidence="7" key="2">
    <citation type="submission" date="2018-04" db="EMBL/GenBank/DDBJ databases">
        <title>Complete genome sequence of Sulfodiicoccus acidiphilus strain HS-1.</title>
        <authorList>
            <person name="Sakai H.D."/>
            <person name="Kurosawa N."/>
        </authorList>
    </citation>
    <scope>NUCLEOTIDE SEQUENCE [LARGE SCALE GENOMIC DNA]</scope>
    <source>
        <strain evidence="7">HS-1</strain>
    </source>
</reference>